<proteinExistence type="inferred from homology"/>
<keyword evidence="2 3" id="KW-0186">Copper</keyword>
<keyword evidence="8" id="KW-1185">Reference proteome</keyword>
<accession>A0A4S4NHS2</accession>
<dbReference type="CDD" id="cd02968">
    <property type="entry name" value="SCO"/>
    <property type="match status" value="1"/>
</dbReference>
<keyword evidence="3" id="KW-0479">Metal-binding</keyword>
<organism evidence="7 8">
    <name type="scientific">Neolewinella litorea</name>
    <dbReference type="NCBI Taxonomy" id="2562452"/>
    <lineage>
        <taxon>Bacteria</taxon>
        <taxon>Pseudomonadati</taxon>
        <taxon>Bacteroidota</taxon>
        <taxon>Saprospiria</taxon>
        <taxon>Saprospirales</taxon>
        <taxon>Lewinellaceae</taxon>
        <taxon>Neolewinella</taxon>
    </lineage>
</organism>
<dbReference type="SUPFAM" id="SSF52833">
    <property type="entry name" value="Thioredoxin-like"/>
    <property type="match status" value="1"/>
</dbReference>
<evidence type="ECO:0000259" key="6">
    <source>
        <dbReference type="PROSITE" id="PS51352"/>
    </source>
</evidence>
<keyword evidence="5" id="KW-0732">Signal</keyword>
<feature type="domain" description="Thioredoxin" evidence="6">
    <location>
        <begin position="38"/>
        <end position="231"/>
    </location>
</feature>
<feature type="binding site" evidence="3">
    <location>
        <position position="105"/>
    </location>
    <ligand>
        <name>Cu cation</name>
        <dbReference type="ChEBI" id="CHEBI:23378"/>
    </ligand>
</feature>
<dbReference type="PROSITE" id="PS51352">
    <property type="entry name" value="THIOREDOXIN_2"/>
    <property type="match status" value="1"/>
</dbReference>
<evidence type="ECO:0000256" key="3">
    <source>
        <dbReference type="PIRSR" id="PIRSR603782-1"/>
    </source>
</evidence>
<dbReference type="OrthoDB" id="9811998at2"/>
<dbReference type="Proteomes" id="UP000308528">
    <property type="component" value="Unassembled WGS sequence"/>
</dbReference>
<feature type="signal peptide" evidence="5">
    <location>
        <begin position="1"/>
        <end position="20"/>
    </location>
</feature>
<dbReference type="GO" id="GO:0046872">
    <property type="term" value="F:metal ion binding"/>
    <property type="evidence" value="ECO:0007669"/>
    <property type="project" value="UniProtKB-KW"/>
</dbReference>
<dbReference type="RefSeq" id="WP_136459318.1">
    <property type="nucleotide sequence ID" value="NZ_SRSF01000004.1"/>
</dbReference>
<feature type="binding site" evidence="3">
    <location>
        <position position="194"/>
    </location>
    <ligand>
        <name>Cu cation</name>
        <dbReference type="ChEBI" id="CHEBI:23378"/>
    </ligand>
</feature>
<dbReference type="InterPro" id="IPR003782">
    <property type="entry name" value="SCO1/SenC"/>
</dbReference>
<keyword evidence="4" id="KW-1015">Disulfide bond</keyword>
<evidence type="ECO:0000313" key="8">
    <source>
        <dbReference type="Proteomes" id="UP000308528"/>
    </source>
</evidence>
<gene>
    <name evidence="7" type="ORF">E4021_10885</name>
</gene>
<feature type="binding site" evidence="3">
    <location>
        <position position="109"/>
    </location>
    <ligand>
        <name>Cu cation</name>
        <dbReference type="ChEBI" id="CHEBI:23378"/>
    </ligand>
</feature>
<dbReference type="PANTHER" id="PTHR12151">
    <property type="entry name" value="ELECTRON TRANSPORT PROTIN SCO1/SENC FAMILY MEMBER"/>
    <property type="match status" value="1"/>
</dbReference>
<dbReference type="Gene3D" id="3.40.30.10">
    <property type="entry name" value="Glutaredoxin"/>
    <property type="match status" value="1"/>
</dbReference>
<comment type="similarity">
    <text evidence="1">Belongs to the SCO1/2 family.</text>
</comment>
<dbReference type="InterPro" id="IPR013766">
    <property type="entry name" value="Thioredoxin_domain"/>
</dbReference>
<evidence type="ECO:0000256" key="4">
    <source>
        <dbReference type="PIRSR" id="PIRSR603782-2"/>
    </source>
</evidence>
<evidence type="ECO:0000256" key="5">
    <source>
        <dbReference type="SAM" id="SignalP"/>
    </source>
</evidence>
<dbReference type="InterPro" id="IPR036249">
    <property type="entry name" value="Thioredoxin-like_sf"/>
</dbReference>
<reference evidence="7 8" key="1">
    <citation type="submission" date="2019-04" db="EMBL/GenBank/DDBJ databases">
        <title>Lewinella litorea sp. nov., isolated from a marine sand.</title>
        <authorList>
            <person name="Yoon J.-H."/>
        </authorList>
    </citation>
    <scope>NUCLEOTIDE SEQUENCE [LARGE SCALE GENOMIC DNA]</scope>
    <source>
        <strain evidence="7 8">HSMS-39</strain>
    </source>
</reference>
<evidence type="ECO:0000256" key="1">
    <source>
        <dbReference type="ARBA" id="ARBA00010996"/>
    </source>
</evidence>
<feature type="chain" id="PRO_5020572954" evidence="5">
    <location>
        <begin position="21"/>
        <end position="238"/>
    </location>
</feature>
<dbReference type="PROSITE" id="PS51257">
    <property type="entry name" value="PROKAR_LIPOPROTEIN"/>
    <property type="match status" value="1"/>
</dbReference>
<evidence type="ECO:0000313" key="7">
    <source>
        <dbReference type="EMBL" id="THH39256.1"/>
    </source>
</evidence>
<sequence length="238" mass="27128">MRIRSLVLLSVLSFFVIACGHDHENGIDPEHAPGYLQHHPIDPESGLILVDTLGYPGNHPTDPVTGEVDPQPVRDWEYIDQSNRPFGTSELRGKVYVADFFFTSCPTICPKVKSQMLRLEERFKDNPDFQLVSFTVDPKRDTPERMTEYAQKLGIEDMDRWRFIQGDKFEIYDLDEDYLSVALENDAAPGGFDHSGYLVLVDREGYVRAYASGLVEEEVDHLMEDIQLLLDDEDGSAR</sequence>
<dbReference type="AlphaFoldDB" id="A0A4S4NHS2"/>
<comment type="caution">
    <text evidence="7">The sequence shown here is derived from an EMBL/GenBank/DDBJ whole genome shotgun (WGS) entry which is preliminary data.</text>
</comment>
<dbReference type="EMBL" id="SRSF01000004">
    <property type="protein sequence ID" value="THH39256.1"/>
    <property type="molecule type" value="Genomic_DNA"/>
</dbReference>
<dbReference type="PANTHER" id="PTHR12151:SF25">
    <property type="entry name" value="LINALOOL DEHYDRATASE_ISOMERASE DOMAIN-CONTAINING PROTEIN"/>
    <property type="match status" value="1"/>
</dbReference>
<feature type="disulfide bond" description="Redox-active" evidence="4">
    <location>
        <begin position="105"/>
        <end position="109"/>
    </location>
</feature>
<evidence type="ECO:0000256" key="2">
    <source>
        <dbReference type="ARBA" id="ARBA00023008"/>
    </source>
</evidence>
<dbReference type="Pfam" id="PF02630">
    <property type="entry name" value="SCO1-SenC"/>
    <property type="match status" value="1"/>
</dbReference>
<name>A0A4S4NHS2_9BACT</name>
<protein>
    <submittedName>
        <fullName evidence="7">SCO family protein</fullName>
    </submittedName>
</protein>